<dbReference type="Gene3D" id="1.25.40.20">
    <property type="entry name" value="Ankyrin repeat-containing domain"/>
    <property type="match status" value="1"/>
</dbReference>
<dbReference type="RefSeq" id="XP_026483352.2">
    <property type="nucleotide sequence ID" value="XM_026627567.2"/>
</dbReference>
<feature type="repeat" description="ANK" evidence="3">
    <location>
        <begin position="484"/>
        <end position="506"/>
    </location>
</feature>
<evidence type="ECO:0000256" key="4">
    <source>
        <dbReference type="SAM" id="MobiDB-lite"/>
    </source>
</evidence>
<sequence length="767" mass="85228">MSDIIQPKTVKIHKLPFLIKKNAITSPDELKSNYNVLLRCVKNTNKKLYKEDIIYKTSERDVFNGKYPNLTITNRLNVLKNSSRTVATYTGEDSKIIELSSDAVTKVIGQNNYDVVFSALCSVISQDLKVKGILALLSLDANVSTKALNVHQSTQTYQSSREILMREKQRRLMKRKQVRPYIVQDDMLPDKQMKKIVIHPKNLIEPDQIKKEKADRSDEQRIEEENCSYSGTEVKNNHLPDLRLLLDEDSNISDTSDGNISIGSCNIPNILENPKSLLINIDKYTEETVPEYSTIVTMDGSHVKIKGNPDIFHLATPEVLKHLEPSEQKKIVLHQAYIDWKYCLEEDNNQNLPIHWAVLRNDVELLKRQCLVLKSRQGSVDVTSGSNMTALQMSLFQDSAACVSVLLQHGADPLAADADARAALHRAARAAGPALRALLRACERRARDILKQNDDLWKPQFEKKTDKELADYLLYKMCVMCDDQGYTPLMLASKIGKSENVKLLIQAAPTTINMRMPNCGNTALYIAVTAACLDCYGSENKSEVAPNFYETIGALVEGGADPTIDNDSGSNVNLLLTEFSIGKLSMLIANKLTAAKYFDGNKLKDFNSYMLVKDSEGKVNLKELKSPKEPKEPVEAHIITIGPERQPKRKNNSVIVKPKKKSIPVVTQLVSLAQQRNRPLILKRVDPLAGAIEAPGAATLAAALPLKFVKILPKIDANSAAQNSTPPTTPSTPSTPTTPTTPTTPVSVIKRAKQSSKLNKSSKKIKL</sequence>
<dbReference type="Pfam" id="PF12796">
    <property type="entry name" value="Ank_2"/>
    <property type="match status" value="1"/>
</dbReference>
<dbReference type="Proteomes" id="UP001652626">
    <property type="component" value="Chromosome 30"/>
</dbReference>
<accession>A0A8B8HEV4</accession>
<evidence type="ECO:0000313" key="6">
    <source>
        <dbReference type="RefSeq" id="XP_026483352.2"/>
    </source>
</evidence>
<keyword evidence="1" id="KW-0677">Repeat</keyword>
<keyword evidence="2 3" id="KW-0040">ANK repeat</keyword>
<dbReference type="OrthoDB" id="10254947at2759"/>
<dbReference type="PROSITE" id="PS50297">
    <property type="entry name" value="ANK_REP_REGION"/>
    <property type="match status" value="1"/>
</dbReference>
<protein>
    <submittedName>
        <fullName evidence="6">Uncharacterized protein LOC113391572</fullName>
    </submittedName>
</protein>
<dbReference type="PROSITE" id="PS50088">
    <property type="entry name" value="ANK_REPEAT"/>
    <property type="match status" value="1"/>
</dbReference>
<organism evidence="5 6">
    <name type="scientific">Vanessa tameamea</name>
    <name type="common">Kamehameha butterfly</name>
    <dbReference type="NCBI Taxonomy" id="334116"/>
    <lineage>
        <taxon>Eukaryota</taxon>
        <taxon>Metazoa</taxon>
        <taxon>Ecdysozoa</taxon>
        <taxon>Arthropoda</taxon>
        <taxon>Hexapoda</taxon>
        <taxon>Insecta</taxon>
        <taxon>Pterygota</taxon>
        <taxon>Neoptera</taxon>
        <taxon>Endopterygota</taxon>
        <taxon>Lepidoptera</taxon>
        <taxon>Glossata</taxon>
        <taxon>Ditrysia</taxon>
        <taxon>Papilionoidea</taxon>
        <taxon>Nymphalidae</taxon>
        <taxon>Nymphalinae</taxon>
        <taxon>Vanessa</taxon>
    </lineage>
</organism>
<dbReference type="SUPFAM" id="SSF48403">
    <property type="entry name" value="Ankyrin repeat"/>
    <property type="match status" value="1"/>
</dbReference>
<feature type="compositionally biased region" description="Basic residues" evidence="4">
    <location>
        <begin position="750"/>
        <end position="767"/>
    </location>
</feature>
<keyword evidence="5" id="KW-1185">Reference proteome</keyword>
<feature type="compositionally biased region" description="Low complexity" evidence="4">
    <location>
        <begin position="731"/>
        <end position="745"/>
    </location>
</feature>
<feature type="region of interest" description="Disordered" evidence="4">
    <location>
        <begin position="719"/>
        <end position="767"/>
    </location>
</feature>
<dbReference type="AlphaFoldDB" id="A0A8B8HEV4"/>
<dbReference type="PANTHER" id="PTHR24161:SF85">
    <property type="entry name" value="PALMITOYLTRANSFERASE HIP14"/>
    <property type="match status" value="1"/>
</dbReference>
<gene>
    <name evidence="6" type="primary">LOC113391572</name>
</gene>
<reference evidence="6" key="1">
    <citation type="submission" date="2025-08" db="UniProtKB">
        <authorList>
            <consortium name="RefSeq"/>
        </authorList>
    </citation>
    <scope>IDENTIFICATION</scope>
    <source>
        <tissue evidence="6">Whole body</tissue>
    </source>
</reference>
<dbReference type="SMART" id="SM00248">
    <property type="entry name" value="ANK"/>
    <property type="match status" value="4"/>
</dbReference>
<dbReference type="PANTHER" id="PTHR24161">
    <property type="entry name" value="ANK_REP_REGION DOMAIN-CONTAINING PROTEIN-RELATED"/>
    <property type="match status" value="1"/>
</dbReference>
<dbReference type="GeneID" id="113391572"/>
<evidence type="ECO:0000313" key="5">
    <source>
        <dbReference type="Proteomes" id="UP001652626"/>
    </source>
</evidence>
<dbReference type="InterPro" id="IPR002110">
    <property type="entry name" value="Ankyrin_rpt"/>
</dbReference>
<evidence type="ECO:0000256" key="3">
    <source>
        <dbReference type="PROSITE-ProRule" id="PRU00023"/>
    </source>
</evidence>
<dbReference type="OMA" id="IGQNNYD"/>
<name>A0A8B8HEV4_VANTA</name>
<evidence type="ECO:0000256" key="1">
    <source>
        <dbReference type="ARBA" id="ARBA00022737"/>
    </source>
</evidence>
<evidence type="ECO:0000256" key="2">
    <source>
        <dbReference type="ARBA" id="ARBA00023043"/>
    </source>
</evidence>
<proteinExistence type="predicted"/>
<dbReference type="InterPro" id="IPR036770">
    <property type="entry name" value="Ankyrin_rpt-contain_sf"/>
</dbReference>